<dbReference type="Proteomes" id="UP000018817">
    <property type="component" value="Unassembled WGS sequence"/>
</dbReference>
<name>W2PBC9_PHYN3</name>
<sequence>VSREDDRAYSPPLPPTEAQYMTSHMCLDAEVLKDLWLTHTKILSRLCLGQMKDTKCDRVFRIDHSQKFCSKLKVYGADGSKEQSASIRMLLLVQNEVGQIMGRTLTKSENHVETETLLQSL</sequence>
<proteinExistence type="predicted"/>
<reference evidence="2" key="1">
    <citation type="submission" date="2011-12" db="EMBL/GenBank/DDBJ databases">
        <authorList>
            <consortium name="The Broad Institute Genome Sequencing Platform"/>
            <person name="Russ C."/>
            <person name="Tyler B."/>
            <person name="Panabieres F."/>
            <person name="Shan W."/>
            <person name="Tripathy S."/>
            <person name="Grunwald N."/>
            <person name="Machado M."/>
            <person name="Young S.K."/>
            <person name="Zeng Q."/>
            <person name="Gargeya S."/>
            <person name="Fitzgerald M."/>
            <person name="Haas B."/>
            <person name="Abouelleil A."/>
            <person name="Alvarado L."/>
            <person name="Arachchi H.M."/>
            <person name="Berlin A."/>
            <person name="Chapman S.B."/>
            <person name="Gearin G."/>
            <person name="Goldberg J."/>
            <person name="Griggs A."/>
            <person name="Gujja S."/>
            <person name="Hansen M."/>
            <person name="Heiman D."/>
            <person name="Howarth C."/>
            <person name="Larimer J."/>
            <person name="Lui A."/>
            <person name="MacDonald P.J.P."/>
            <person name="McCowen C."/>
            <person name="Montmayeur A."/>
            <person name="Murphy C."/>
            <person name="Neiman D."/>
            <person name="Pearson M."/>
            <person name="Priest M."/>
            <person name="Roberts A."/>
            <person name="Saif S."/>
            <person name="Shea T."/>
            <person name="Sisk P."/>
            <person name="Stolte C."/>
            <person name="Sykes S."/>
            <person name="Wortman J."/>
            <person name="Nusbaum C."/>
            <person name="Birren B."/>
        </authorList>
    </citation>
    <scope>NUCLEOTIDE SEQUENCE [LARGE SCALE GENOMIC DNA]</scope>
    <source>
        <strain evidence="2">INRA-310</strain>
    </source>
</reference>
<reference evidence="1 2" key="2">
    <citation type="submission" date="2013-11" db="EMBL/GenBank/DDBJ databases">
        <title>The Genome Sequence of Phytophthora parasitica INRA-310.</title>
        <authorList>
            <consortium name="The Broad Institute Genomics Platform"/>
            <person name="Russ C."/>
            <person name="Tyler B."/>
            <person name="Panabieres F."/>
            <person name="Shan W."/>
            <person name="Tripathy S."/>
            <person name="Grunwald N."/>
            <person name="Machado M."/>
            <person name="Johnson C.S."/>
            <person name="Arredondo F."/>
            <person name="Hong C."/>
            <person name="Coffey M."/>
            <person name="Young S.K."/>
            <person name="Zeng Q."/>
            <person name="Gargeya S."/>
            <person name="Fitzgerald M."/>
            <person name="Abouelleil A."/>
            <person name="Alvarado L."/>
            <person name="Chapman S.B."/>
            <person name="Gainer-Dewar J."/>
            <person name="Goldberg J."/>
            <person name="Griggs A."/>
            <person name="Gujja S."/>
            <person name="Hansen M."/>
            <person name="Howarth C."/>
            <person name="Imamovic A."/>
            <person name="Ireland A."/>
            <person name="Larimer J."/>
            <person name="McCowan C."/>
            <person name="Murphy C."/>
            <person name="Pearson M."/>
            <person name="Poon T.W."/>
            <person name="Priest M."/>
            <person name="Roberts A."/>
            <person name="Saif S."/>
            <person name="Shea T."/>
            <person name="Sykes S."/>
            <person name="Wortman J."/>
            <person name="Nusbaum C."/>
            <person name="Birren B."/>
        </authorList>
    </citation>
    <scope>NUCLEOTIDE SEQUENCE [LARGE SCALE GENOMIC DNA]</scope>
    <source>
        <strain evidence="1 2">INRA-310</strain>
    </source>
</reference>
<dbReference type="OMA" id="WLTHTKI"/>
<dbReference type="EMBL" id="KI669701">
    <property type="protein sequence ID" value="ETM98347.1"/>
    <property type="molecule type" value="Genomic_DNA"/>
</dbReference>
<feature type="non-terminal residue" evidence="1">
    <location>
        <position position="121"/>
    </location>
</feature>
<evidence type="ECO:0000313" key="1">
    <source>
        <dbReference type="EMBL" id="ETM98347.1"/>
    </source>
</evidence>
<accession>W2PBC9</accession>
<protein>
    <submittedName>
        <fullName evidence="1">Uncharacterized protein</fullName>
    </submittedName>
</protein>
<dbReference type="VEuPathDB" id="FungiDB:PPTG_24645"/>
<gene>
    <name evidence="1" type="ORF">PPTG_24645</name>
</gene>
<dbReference type="GeneID" id="20193244"/>
<dbReference type="AlphaFoldDB" id="W2PBC9"/>
<evidence type="ECO:0000313" key="2">
    <source>
        <dbReference type="Proteomes" id="UP000018817"/>
    </source>
</evidence>
<organism evidence="1 2">
    <name type="scientific">Phytophthora nicotianae (strain INRA-310)</name>
    <name type="common">Phytophthora parasitica</name>
    <dbReference type="NCBI Taxonomy" id="761204"/>
    <lineage>
        <taxon>Eukaryota</taxon>
        <taxon>Sar</taxon>
        <taxon>Stramenopiles</taxon>
        <taxon>Oomycota</taxon>
        <taxon>Peronosporomycetes</taxon>
        <taxon>Peronosporales</taxon>
        <taxon>Peronosporaceae</taxon>
        <taxon>Phytophthora</taxon>
    </lineage>
</organism>
<dbReference type="RefSeq" id="XP_008916360.1">
    <property type="nucleotide sequence ID" value="XM_008918112.1"/>
</dbReference>
<feature type="non-terminal residue" evidence="1">
    <location>
        <position position="1"/>
    </location>
</feature>